<accession>A0A418W9C3</accession>
<evidence type="ECO:0000313" key="1">
    <source>
        <dbReference type="EMBL" id="RJF86630.1"/>
    </source>
</evidence>
<name>A0A418W9C3_9PROT</name>
<reference evidence="1 2" key="1">
    <citation type="submission" date="2018-09" db="EMBL/GenBank/DDBJ databases">
        <authorList>
            <person name="Zhu H."/>
        </authorList>
    </citation>
    <scope>NUCLEOTIDE SEQUENCE [LARGE SCALE GENOMIC DNA]</scope>
    <source>
        <strain evidence="1 2">K1W22B-8</strain>
    </source>
</reference>
<dbReference type="Proteomes" id="UP000284605">
    <property type="component" value="Unassembled WGS sequence"/>
</dbReference>
<keyword evidence="2" id="KW-1185">Reference proteome</keyword>
<organism evidence="1 2">
    <name type="scientific">Oleomonas cavernae</name>
    <dbReference type="NCBI Taxonomy" id="2320859"/>
    <lineage>
        <taxon>Bacteria</taxon>
        <taxon>Pseudomonadati</taxon>
        <taxon>Pseudomonadota</taxon>
        <taxon>Alphaproteobacteria</taxon>
        <taxon>Acetobacterales</taxon>
        <taxon>Acetobacteraceae</taxon>
        <taxon>Oleomonas</taxon>
    </lineage>
</organism>
<proteinExistence type="predicted"/>
<evidence type="ECO:0000313" key="2">
    <source>
        <dbReference type="Proteomes" id="UP000284605"/>
    </source>
</evidence>
<dbReference type="EMBL" id="QYUK01000011">
    <property type="protein sequence ID" value="RJF86630.1"/>
    <property type="molecule type" value="Genomic_DNA"/>
</dbReference>
<comment type="caution">
    <text evidence="1">The sequence shown here is derived from an EMBL/GenBank/DDBJ whole genome shotgun (WGS) entry which is preliminary data.</text>
</comment>
<gene>
    <name evidence="1" type="ORF">D3874_06010</name>
</gene>
<dbReference type="AlphaFoldDB" id="A0A418W9C3"/>
<sequence>MMSSSKIVSQVSEMRILAAGAIRVRIDRVLRMADHDEYLGRRHYQLMPGDALDGQPQEVVTFAAAHWAPELLRYATN</sequence>
<protein>
    <submittedName>
        <fullName evidence="1">Uncharacterized protein</fullName>
    </submittedName>
</protein>